<dbReference type="PROSITE" id="PS50943">
    <property type="entry name" value="HTH_CROC1"/>
    <property type="match status" value="1"/>
</dbReference>
<dbReference type="InterPro" id="IPR010982">
    <property type="entry name" value="Lambda_DNA-bd_dom_sf"/>
</dbReference>
<keyword evidence="3" id="KW-1185">Reference proteome</keyword>
<accession>A0A7X6RJI1</accession>
<evidence type="ECO:0000259" key="1">
    <source>
        <dbReference type="PROSITE" id="PS50943"/>
    </source>
</evidence>
<dbReference type="PANTHER" id="PTHR35010">
    <property type="entry name" value="BLL4672 PROTEIN-RELATED"/>
    <property type="match status" value="1"/>
</dbReference>
<dbReference type="SUPFAM" id="SSF47413">
    <property type="entry name" value="lambda repressor-like DNA-binding domains"/>
    <property type="match status" value="1"/>
</dbReference>
<dbReference type="Pfam" id="PF17765">
    <property type="entry name" value="MLTR_LBD"/>
    <property type="match status" value="1"/>
</dbReference>
<dbReference type="InterPro" id="IPR041413">
    <property type="entry name" value="MLTR_LBD"/>
</dbReference>
<evidence type="ECO:0000313" key="3">
    <source>
        <dbReference type="Proteomes" id="UP000523447"/>
    </source>
</evidence>
<dbReference type="SMART" id="SM00530">
    <property type="entry name" value="HTH_XRE"/>
    <property type="match status" value="1"/>
</dbReference>
<dbReference type="AlphaFoldDB" id="A0A7X6RJI1"/>
<reference evidence="2 3" key="1">
    <citation type="submission" date="2020-04" db="EMBL/GenBank/DDBJ databases">
        <title>MicrobeNet Type strains.</title>
        <authorList>
            <person name="Nicholson A.C."/>
        </authorList>
    </citation>
    <scope>NUCLEOTIDE SEQUENCE [LARGE SCALE GENOMIC DNA]</scope>
    <source>
        <strain evidence="2 3">DSM 44445</strain>
    </source>
</reference>
<protein>
    <submittedName>
        <fullName evidence="2">Helix-turn-helix domain-containing protein</fullName>
    </submittedName>
</protein>
<name>A0A7X6RJI1_9NOCA</name>
<dbReference type="InterPro" id="IPR001387">
    <property type="entry name" value="Cro/C1-type_HTH"/>
</dbReference>
<proteinExistence type="predicted"/>
<evidence type="ECO:0000313" key="2">
    <source>
        <dbReference type="EMBL" id="NKY88221.1"/>
    </source>
</evidence>
<sequence length="289" mass="32001">MDKYVLADFLRRRRARVSPGAVGLTPEPGRRRRTPGLRREEVAWLAGISANYYERLEQARAPRPSPQVLAALARALRLGPDEQRYLTRLAGHELGQSGIPDDDVPAGVRQLLQRIELPAYVLNPRYDVLAWNAAAVALFGDFDAERNLLRLAFGTISPAVSCGSADGEAYFVRQAVADLRTAAVRYPDDPRIPELIEWLSARDNDFRAGWTAHEVAPASSMWKRFEHPELGTIELDAQTLAVPGRDQRLVIYSAEPGSPAAEALRRLSPQRAPAAIDDSARKLRPALVE</sequence>
<dbReference type="EMBL" id="JAAXPE010000027">
    <property type="protein sequence ID" value="NKY88221.1"/>
    <property type="molecule type" value="Genomic_DNA"/>
</dbReference>
<organism evidence="2 3">
    <name type="scientific">Nocardia veterana</name>
    <dbReference type="NCBI Taxonomy" id="132249"/>
    <lineage>
        <taxon>Bacteria</taxon>
        <taxon>Bacillati</taxon>
        <taxon>Actinomycetota</taxon>
        <taxon>Actinomycetes</taxon>
        <taxon>Mycobacteriales</taxon>
        <taxon>Nocardiaceae</taxon>
        <taxon>Nocardia</taxon>
    </lineage>
</organism>
<dbReference type="GO" id="GO:0003677">
    <property type="term" value="F:DNA binding"/>
    <property type="evidence" value="ECO:0007669"/>
    <property type="project" value="InterPro"/>
</dbReference>
<dbReference type="Gene3D" id="3.30.450.180">
    <property type="match status" value="1"/>
</dbReference>
<comment type="caution">
    <text evidence="2">The sequence shown here is derived from an EMBL/GenBank/DDBJ whole genome shotgun (WGS) entry which is preliminary data.</text>
</comment>
<dbReference type="PANTHER" id="PTHR35010:SF2">
    <property type="entry name" value="BLL4672 PROTEIN"/>
    <property type="match status" value="1"/>
</dbReference>
<dbReference type="Gene3D" id="1.10.260.40">
    <property type="entry name" value="lambda repressor-like DNA-binding domains"/>
    <property type="match status" value="1"/>
</dbReference>
<gene>
    <name evidence="2" type="ORF">HGA07_21690</name>
</gene>
<dbReference type="Pfam" id="PF13560">
    <property type="entry name" value="HTH_31"/>
    <property type="match status" value="1"/>
</dbReference>
<feature type="domain" description="HTH cro/C1-type" evidence="1">
    <location>
        <begin position="36"/>
        <end position="83"/>
    </location>
</feature>
<dbReference type="Proteomes" id="UP000523447">
    <property type="component" value="Unassembled WGS sequence"/>
</dbReference>
<dbReference type="RefSeq" id="WP_040723821.1">
    <property type="nucleotide sequence ID" value="NZ_CAWPHS010000020.1"/>
</dbReference>